<dbReference type="InterPro" id="IPR007842">
    <property type="entry name" value="HEPN_dom"/>
</dbReference>
<dbReference type="Pfam" id="PF05168">
    <property type="entry name" value="HEPN"/>
    <property type="match status" value="1"/>
</dbReference>
<comment type="caution">
    <text evidence="2">The sequence shown here is derived from an EMBL/GenBank/DDBJ whole genome shotgun (WGS) entry which is preliminary data.</text>
</comment>
<accession>R1E4R5</accession>
<dbReference type="AlphaFoldDB" id="R1E4R5"/>
<evidence type="ECO:0000313" key="2">
    <source>
        <dbReference type="EMBL" id="EOD42658.1"/>
    </source>
</evidence>
<dbReference type="Proteomes" id="UP000053279">
    <property type="component" value="Unassembled WGS sequence"/>
</dbReference>
<keyword evidence="3" id="KW-1185">Reference proteome</keyword>
<name>R1E4R5_NANST</name>
<dbReference type="EMBL" id="APJZ01000002">
    <property type="protein sequence ID" value="EOD42658.1"/>
    <property type="molecule type" value="Genomic_DNA"/>
</dbReference>
<dbReference type="SUPFAM" id="SSF81593">
    <property type="entry name" value="Nucleotidyltransferase substrate binding subunit/domain"/>
    <property type="match status" value="1"/>
</dbReference>
<reference evidence="2 3" key="1">
    <citation type="submission" date="2013-02" db="EMBL/GenBank/DDBJ databases">
        <title>Insights into archaeal evolution and symbiosis from the genomes of a Nanoarchaeon and its crenarchaeal host from Yellowstone National Park.</title>
        <authorList>
            <person name="Podar M."/>
            <person name="Makarova K.S."/>
            <person name="Graham D.E."/>
            <person name="Wolf Y.I."/>
            <person name="Koonin E.V."/>
            <person name="Reysenbach A.-L."/>
        </authorList>
    </citation>
    <scope>NUCLEOTIDE SEQUENCE [LARGE SCALE GENOMIC DNA]</scope>
</reference>
<evidence type="ECO:0000313" key="3">
    <source>
        <dbReference type="Proteomes" id="UP000053279"/>
    </source>
</evidence>
<protein>
    <submittedName>
        <fullName evidence="2">HEPN domain containing protein</fullName>
    </submittedName>
</protein>
<sequence>MRENVELWLKQSLEDLDTAKVLLNNNKYYASTFYSHQAAEKCLEALLLYFGKDVKTHDLSKMLDIIKEEVNLNVEEIRKEALKLNPNYTISIYPDAANSLPYLLYDKKDAEEYLNMAEKIVNWVKKFIK</sequence>
<evidence type="ECO:0000259" key="1">
    <source>
        <dbReference type="PROSITE" id="PS50910"/>
    </source>
</evidence>
<gene>
    <name evidence="2" type="ORF">Nst1_390</name>
</gene>
<dbReference type="Gene3D" id="1.20.120.330">
    <property type="entry name" value="Nucleotidyltransferases domain 2"/>
    <property type="match status" value="1"/>
</dbReference>
<dbReference type="PROSITE" id="PS50910">
    <property type="entry name" value="HEPN"/>
    <property type="match status" value="1"/>
</dbReference>
<feature type="domain" description="HEPN" evidence="1">
    <location>
        <begin position="9"/>
        <end position="120"/>
    </location>
</feature>
<proteinExistence type="predicted"/>
<dbReference type="SMART" id="SM00748">
    <property type="entry name" value="HEPN"/>
    <property type="match status" value="1"/>
</dbReference>
<organism evidence="2 3">
    <name type="scientific">Nanobsidianus stetteri</name>
    <dbReference type="NCBI Taxonomy" id="1294122"/>
    <lineage>
        <taxon>Archaea</taxon>
        <taxon>Nanobdellota</taxon>
        <taxon>Candidatus Nanoarchaeia</taxon>
        <taxon>Nanoarchaeales</taxon>
        <taxon>Nanopusillaceae</taxon>
        <taxon>Candidatus Nanobsidianus</taxon>
    </lineage>
</organism>